<proteinExistence type="predicted"/>
<organism evidence="1">
    <name type="scientific">Pseudomonas phage Pyxpy01</name>
    <dbReference type="NCBI Taxonomy" id="3138546"/>
    <lineage>
        <taxon>Viruses</taxon>
    </lineage>
</organism>
<reference evidence="1" key="1">
    <citation type="journal article" date="2024" name="J. Gen. Virol.">
        <title>Novel phages of Pseudomonas syringae unveil numerous potential auxiliary metabolic genes.</title>
        <authorList>
            <person name="Feltin C."/>
            <person name="Garneau J.R."/>
            <person name="Morris C.E."/>
            <person name="Berard A."/>
            <person name="Torres-Barcelo C."/>
        </authorList>
    </citation>
    <scope>NUCLEOTIDE SEQUENCE</scope>
</reference>
<accession>A0AAU6VYS9</accession>
<gene>
    <name evidence="1" type="ORF">Pyxpy01_00057</name>
</gene>
<protein>
    <submittedName>
        <fullName evidence="1">Uncharacterized protein</fullName>
    </submittedName>
</protein>
<evidence type="ECO:0000313" key="1">
    <source>
        <dbReference type="EMBL" id="XAI69355.1"/>
    </source>
</evidence>
<dbReference type="EMBL" id="PP179310">
    <property type="protein sequence ID" value="XAI69355.1"/>
    <property type="molecule type" value="Genomic_DNA"/>
</dbReference>
<sequence length="61" mass="7029">MSSYKVVSKVGYHMFALGEVVKLHSEARILDTFLYVNDKGIIQRLRDDQVELVLDTNTKED</sequence>
<name>A0AAU6VYS9_9VIRU</name>